<proteinExistence type="predicted"/>
<evidence type="ECO:0000313" key="2">
    <source>
        <dbReference type="Proteomes" id="UP001060215"/>
    </source>
</evidence>
<name>A0ACC0GMB7_9ERIC</name>
<reference evidence="1 2" key="1">
    <citation type="journal article" date="2022" name="Plant J.">
        <title>Chromosome-level genome of Camellia lanceoleosa provides a valuable resource for understanding genome evolution and self-incompatibility.</title>
        <authorList>
            <person name="Gong W."/>
            <person name="Xiao S."/>
            <person name="Wang L."/>
            <person name="Liao Z."/>
            <person name="Chang Y."/>
            <person name="Mo W."/>
            <person name="Hu G."/>
            <person name="Li W."/>
            <person name="Zhao G."/>
            <person name="Zhu H."/>
            <person name="Hu X."/>
            <person name="Ji K."/>
            <person name="Xiang X."/>
            <person name="Song Q."/>
            <person name="Yuan D."/>
            <person name="Jin S."/>
            <person name="Zhang L."/>
        </authorList>
    </citation>
    <scope>NUCLEOTIDE SEQUENCE [LARGE SCALE GENOMIC DNA]</scope>
    <source>
        <strain evidence="1">SQ_2022a</strain>
    </source>
</reference>
<accession>A0ACC0GMB7</accession>
<comment type="caution">
    <text evidence="1">The sequence shown here is derived from an EMBL/GenBank/DDBJ whole genome shotgun (WGS) entry which is preliminary data.</text>
</comment>
<evidence type="ECO:0000313" key="1">
    <source>
        <dbReference type="EMBL" id="KAI8002230.1"/>
    </source>
</evidence>
<organism evidence="1 2">
    <name type="scientific">Camellia lanceoleosa</name>
    <dbReference type="NCBI Taxonomy" id="1840588"/>
    <lineage>
        <taxon>Eukaryota</taxon>
        <taxon>Viridiplantae</taxon>
        <taxon>Streptophyta</taxon>
        <taxon>Embryophyta</taxon>
        <taxon>Tracheophyta</taxon>
        <taxon>Spermatophyta</taxon>
        <taxon>Magnoliopsida</taxon>
        <taxon>eudicotyledons</taxon>
        <taxon>Gunneridae</taxon>
        <taxon>Pentapetalae</taxon>
        <taxon>asterids</taxon>
        <taxon>Ericales</taxon>
        <taxon>Theaceae</taxon>
        <taxon>Camellia</taxon>
    </lineage>
</organism>
<gene>
    <name evidence="1" type="ORF">LOK49_LG08G00054</name>
</gene>
<dbReference type="Proteomes" id="UP001060215">
    <property type="component" value="Chromosome 9"/>
</dbReference>
<keyword evidence="2" id="KW-1185">Reference proteome</keyword>
<dbReference type="EMBL" id="CM045766">
    <property type="protein sequence ID" value="KAI8002230.1"/>
    <property type="molecule type" value="Genomic_DNA"/>
</dbReference>
<sequence length="129" mass="14752">MTHNQAQELIKFLCNEIAKSNYSNAGKIFPLPLVQATSVGIHEIIEAILRSYADAISLQNQKKQSIFHQAIVYHREKVFNLICQVESRTIFLSQLDKSKNNALHLAGYMAPQQQLYQLYKCNENCIGLR</sequence>
<protein>
    <submittedName>
        <fullName evidence="1">Uncharacterized protein</fullName>
    </submittedName>
</protein>